<dbReference type="InterPro" id="IPR036397">
    <property type="entry name" value="RNaseH_sf"/>
</dbReference>
<evidence type="ECO:0000313" key="2">
    <source>
        <dbReference type="Proteomes" id="UP000887159"/>
    </source>
</evidence>
<dbReference type="AlphaFoldDB" id="A0A8X6T840"/>
<gene>
    <name evidence="1" type="primary">AVEN_141177_1</name>
    <name evidence="1" type="ORF">TNCV_3991371</name>
</gene>
<comment type="caution">
    <text evidence="1">The sequence shown here is derived from an EMBL/GenBank/DDBJ whole genome shotgun (WGS) entry which is preliminary data.</text>
</comment>
<dbReference type="EMBL" id="BMAU01021357">
    <property type="protein sequence ID" value="GFY21093.1"/>
    <property type="molecule type" value="Genomic_DNA"/>
</dbReference>
<proteinExistence type="predicted"/>
<dbReference type="PANTHER" id="PTHR47331">
    <property type="entry name" value="PHD-TYPE DOMAIN-CONTAINING PROTEIN"/>
    <property type="match status" value="1"/>
</dbReference>
<name>A0A8X6T840_TRICX</name>
<sequence length="67" mass="7566">MGDLPKQRITQTRPFEIVIIDFAGPILTKCQHLRKDSQFKSYVCLFICLATKAVHLELVSILSTDAC</sequence>
<protein>
    <submittedName>
        <fullName evidence="1">Integrase catalytic domain-containing protein</fullName>
    </submittedName>
</protein>
<dbReference type="Gene3D" id="3.30.420.10">
    <property type="entry name" value="Ribonuclease H-like superfamily/Ribonuclease H"/>
    <property type="match status" value="1"/>
</dbReference>
<evidence type="ECO:0000313" key="1">
    <source>
        <dbReference type="EMBL" id="GFY21093.1"/>
    </source>
</evidence>
<organism evidence="1 2">
    <name type="scientific">Trichonephila clavipes</name>
    <name type="common">Golden silk orbweaver</name>
    <name type="synonym">Nephila clavipes</name>
    <dbReference type="NCBI Taxonomy" id="2585209"/>
    <lineage>
        <taxon>Eukaryota</taxon>
        <taxon>Metazoa</taxon>
        <taxon>Ecdysozoa</taxon>
        <taxon>Arthropoda</taxon>
        <taxon>Chelicerata</taxon>
        <taxon>Arachnida</taxon>
        <taxon>Araneae</taxon>
        <taxon>Araneomorphae</taxon>
        <taxon>Entelegynae</taxon>
        <taxon>Araneoidea</taxon>
        <taxon>Nephilidae</taxon>
        <taxon>Trichonephila</taxon>
    </lineage>
</organism>
<keyword evidence="2" id="KW-1185">Reference proteome</keyword>
<reference evidence="1" key="1">
    <citation type="submission" date="2020-08" db="EMBL/GenBank/DDBJ databases">
        <title>Multicomponent nature underlies the extraordinary mechanical properties of spider dragline silk.</title>
        <authorList>
            <person name="Kono N."/>
            <person name="Nakamura H."/>
            <person name="Mori M."/>
            <person name="Yoshida Y."/>
            <person name="Ohtoshi R."/>
            <person name="Malay A.D."/>
            <person name="Moran D.A.P."/>
            <person name="Tomita M."/>
            <person name="Numata K."/>
            <person name="Arakawa K."/>
        </authorList>
    </citation>
    <scope>NUCLEOTIDE SEQUENCE</scope>
</reference>
<accession>A0A8X6T840</accession>
<dbReference type="Proteomes" id="UP000887159">
    <property type="component" value="Unassembled WGS sequence"/>
</dbReference>
<dbReference type="GO" id="GO:0003676">
    <property type="term" value="F:nucleic acid binding"/>
    <property type="evidence" value="ECO:0007669"/>
    <property type="project" value="InterPro"/>
</dbReference>